<dbReference type="SUPFAM" id="SSF49899">
    <property type="entry name" value="Concanavalin A-like lectins/glucanases"/>
    <property type="match status" value="1"/>
</dbReference>
<proteinExistence type="predicted"/>
<dbReference type="Proteomes" id="UP000515465">
    <property type="component" value="Chromosome"/>
</dbReference>
<dbReference type="Gene3D" id="2.60.120.200">
    <property type="match status" value="1"/>
</dbReference>
<dbReference type="EMBL" id="CP050296">
    <property type="protein sequence ID" value="QND60384.1"/>
    <property type="molecule type" value="Genomic_DNA"/>
</dbReference>
<evidence type="ECO:0000313" key="1">
    <source>
        <dbReference type="EMBL" id="QND60384.1"/>
    </source>
</evidence>
<evidence type="ECO:0000313" key="2">
    <source>
        <dbReference type="Proteomes" id="UP000515465"/>
    </source>
</evidence>
<reference evidence="2" key="1">
    <citation type="journal article" date="2020" name="Mol. Plant Microbe">
        <title>Rhizobial microsymbionts of the narrowly endemic Oxytropis species growing in Kamchatka are characterized by significant genetic diversity and possess a set of genes that are associated with T3SS and T6SS secretion systems and can affect the development of symbiosis.</title>
        <authorList>
            <person name="Safronova V."/>
            <person name="Guro P."/>
            <person name="Sazanova A."/>
            <person name="Kuznetsova I."/>
            <person name="Belimov A."/>
            <person name="Yakubov V."/>
            <person name="Chirak E."/>
            <person name="Afonin A."/>
            <person name="Gogolev Y."/>
            <person name="Andronov E."/>
            <person name="Tikhonovich I."/>
        </authorList>
    </citation>
    <scope>NUCLEOTIDE SEQUENCE [LARGE SCALE GENOMIC DNA]</scope>
    <source>
        <strain evidence="2">583</strain>
    </source>
</reference>
<dbReference type="RefSeq" id="WP_183459258.1">
    <property type="nucleotide sequence ID" value="NZ_CP050296.1"/>
</dbReference>
<name>A0A7G6T0V2_9HYPH</name>
<sequence>MSAIAAGIGHNGGPPAASWLPKAKLRLPKFDIWRLLRPLQMFGGQFYPYQPLQFGDDLLAPPIGLPPLKFIDVISFYGLTSSLQICFDAADANSYSGTGQVWNDLSGNAVNYNRGSSSTATTDDPTFNGTAGALSANEYFSCDGGDFFSPVATTTFDDNWHKDGATETVMAIVWIPTTPTNTFRTILGNFSGIPGSTLTCIDTNNLSWRIEGSSTNNFAWGLASAIAGAWAIIVVSFNENGGATASHWNVNGTITAFNGNLTGPSAAAPNGNLQIGRDANGGSIVPSGFRYACIAAWNRALSQAETAALFNGMRNRYGL</sequence>
<gene>
    <name evidence="1" type="ORF">HB778_30430</name>
</gene>
<protein>
    <submittedName>
        <fullName evidence="1">LamG domain-containing protein</fullName>
    </submittedName>
</protein>
<dbReference type="AlphaFoldDB" id="A0A7G6T0V2"/>
<organism evidence="1 2">
    <name type="scientific">Mesorhizobium huakuii</name>
    <dbReference type="NCBI Taxonomy" id="28104"/>
    <lineage>
        <taxon>Bacteria</taxon>
        <taxon>Pseudomonadati</taxon>
        <taxon>Pseudomonadota</taxon>
        <taxon>Alphaproteobacteria</taxon>
        <taxon>Hyphomicrobiales</taxon>
        <taxon>Phyllobacteriaceae</taxon>
        <taxon>Mesorhizobium</taxon>
    </lineage>
</organism>
<accession>A0A7G6T0V2</accession>
<dbReference type="InterPro" id="IPR013320">
    <property type="entry name" value="ConA-like_dom_sf"/>
</dbReference>